<keyword evidence="2" id="KW-1185">Reference proteome</keyword>
<dbReference type="EMBL" id="LN679998">
    <property type="protein sequence ID" value="CEJ72878.1"/>
    <property type="molecule type" value="Genomic_DNA"/>
</dbReference>
<protein>
    <recommendedName>
        <fullName evidence="3">IstB-like ATP-binding protein domain-containing protein</fullName>
    </recommendedName>
</protein>
<evidence type="ECO:0000313" key="1">
    <source>
        <dbReference type="EMBL" id="CEJ72878.1"/>
    </source>
</evidence>
<evidence type="ECO:0008006" key="3">
    <source>
        <dbReference type="Google" id="ProtNLM"/>
    </source>
</evidence>
<dbReference type="Gene3D" id="3.40.50.300">
    <property type="entry name" value="P-loop containing nucleotide triphosphate hydrolases"/>
    <property type="match status" value="1"/>
</dbReference>
<dbReference type="Proteomes" id="UP000032811">
    <property type="component" value="Chromosome 1"/>
</dbReference>
<proteinExistence type="predicted"/>
<name>A0ABM9RLK0_PARSO</name>
<gene>
    <name evidence="1" type="ORF">ATCC9714_07661</name>
</gene>
<reference evidence="1 2" key="1">
    <citation type="submission" date="2014-11" db="EMBL/GenBank/DDBJ databases">
        <authorList>
            <person name="Aslett M.A."/>
            <person name="De Silva N."/>
        </authorList>
    </citation>
    <scope>NUCLEOTIDE SEQUENCE [LARGE SCALE GENOMIC DNA]</scope>
    <source>
        <strain evidence="1 2">ATCC9714</strain>
    </source>
</reference>
<dbReference type="InterPro" id="IPR027417">
    <property type="entry name" value="P-loop_NTPase"/>
</dbReference>
<evidence type="ECO:0000313" key="2">
    <source>
        <dbReference type="Proteomes" id="UP000032811"/>
    </source>
</evidence>
<accession>A0ABM9RLK0</accession>
<sequence>MTYIKQNIIAKEIYEKIVGKYKNVRVLLIDDLFKVSISKSDVNIMFEIVNFRYFNNLPIIISCEMGIDETLYVDEAVGSRSYEMRKGYLIYTNNLTRHF</sequence>
<organism evidence="1 2">
    <name type="scientific">Paraclostridium sordellii</name>
    <name type="common">Clostridium sordellii</name>
    <dbReference type="NCBI Taxonomy" id="1505"/>
    <lineage>
        <taxon>Bacteria</taxon>
        <taxon>Bacillati</taxon>
        <taxon>Bacillota</taxon>
        <taxon>Clostridia</taxon>
        <taxon>Peptostreptococcales</taxon>
        <taxon>Peptostreptococcaceae</taxon>
        <taxon>Paraclostridium</taxon>
    </lineage>
</organism>